<evidence type="ECO:0000313" key="3">
    <source>
        <dbReference type="Proteomes" id="UP000007880"/>
    </source>
</evidence>
<dbReference type="AlphaFoldDB" id="I0I9Z3"/>
<dbReference type="HOGENOM" id="CLU_130257_9_5_0"/>
<dbReference type="eggNOG" id="COG1669">
    <property type="taxonomic scope" value="Bacteria"/>
</dbReference>
<accession>I0I9Z3</accession>
<evidence type="ECO:0000259" key="1">
    <source>
        <dbReference type="Pfam" id="PF18765"/>
    </source>
</evidence>
<dbReference type="SUPFAM" id="SSF81301">
    <property type="entry name" value="Nucleotidyltransferase"/>
    <property type="match status" value="1"/>
</dbReference>
<gene>
    <name evidence="2" type="ordered locus">CLDAP_40410</name>
</gene>
<evidence type="ECO:0000313" key="2">
    <source>
        <dbReference type="EMBL" id="BAM02081.1"/>
    </source>
</evidence>
<dbReference type="PANTHER" id="PTHR43449">
    <property type="entry name" value="NUCLEOTIDYLTRANSFERASE"/>
    <property type="match status" value="1"/>
</dbReference>
<dbReference type="InterPro" id="IPR043519">
    <property type="entry name" value="NT_sf"/>
</dbReference>
<dbReference type="KEGG" id="cap:CLDAP_40410"/>
<sequence>MADTLLDEIAERLRPIFEQRRVQRAIVFGSLARGEASRRSDLDLIVVIDTDKRFLERYDDLLLPITRAIPERAVDLLIYTPEELKRIAHRALIATALHEGKIIYESK</sequence>
<dbReference type="Proteomes" id="UP000007880">
    <property type="component" value="Chromosome"/>
</dbReference>
<name>I0I9Z3_CALAS</name>
<dbReference type="STRING" id="926550.CLDAP_40410"/>
<protein>
    <recommendedName>
        <fullName evidence="1">Polymerase beta nucleotidyltransferase domain-containing protein</fullName>
    </recommendedName>
</protein>
<reference evidence="2 3" key="1">
    <citation type="submission" date="2012-02" db="EMBL/GenBank/DDBJ databases">
        <title>Complete genome sequence of Caldilinea aerophila DSM 14535 (= NBRC 102666).</title>
        <authorList>
            <person name="Oguchi A."/>
            <person name="Hosoyama A."/>
            <person name="Sekine M."/>
            <person name="Fukai R."/>
            <person name="Kato Y."/>
            <person name="Nakamura S."/>
            <person name="Hanada S."/>
            <person name="Yamazaki S."/>
            <person name="Fujita N."/>
        </authorList>
    </citation>
    <scope>NUCLEOTIDE SEQUENCE [LARGE SCALE GENOMIC DNA]</scope>
    <source>
        <strain evidence="3">DSM 14535 / JCM 11387 / NBRC 104270 / STL-6-O1</strain>
    </source>
</reference>
<dbReference type="OrthoDB" id="160408at2"/>
<dbReference type="PANTHER" id="PTHR43449:SF3">
    <property type="entry name" value="POLYMERASE NUCLEOTIDYL TRANSFERASE DOMAIN-CONTAINING PROTEIN"/>
    <property type="match status" value="1"/>
</dbReference>
<keyword evidence="3" id="KW-1185">Reference proteome</keyword>
<dbReference type="RefSeq" id="WP_014435301.1">
    <property type="nucleotide sequence ID" value="NC_017079.1"/>
</dbReference>
<proteinExistence type="predicted"/>
<feature type="domain" description="Polymerase beta nucleotidyltransferase" evidence="1">
    <location>
        <begin position="12"/>
        <end position="106"/>
    </location>
</feature>
<dbReference type="Gene3D" id="3.30.460.10">
    <property type="entry name" value="Beta Polymerase, domain 2"/>
    <property type="match status" value="1"/>
</dbReference>
<dbReference type="Pfam" id="PF18765">
    <property type="entry name" value="Polbeta"/>
    <property type="match status" value="1"/>
</dbReference>
<organism evidence="2 3">
    <name type="scientific">Caldilinea aerophila (strain DSM 14535 / JCM 11387 / NBRC 104270 / STL-6-O1)</name>
    <dbReference type="NCBI Taxonomy" id="926550"/>
    <lineage>
        <taxon>Bacteria</taxon>
        <taxon>Bacillati</taxon>
        <taxon>Chloroflexota</taxon>
        <taxon>Caldilineae</taxon>
        <taxon>Caldilineales</taxon>
        <taxon>Caldilineaceae</taxon>
        <taxon>Caldilinea</taxon>
    </lineage>
</organism>
<dbReference type="EMBL" id="AP012337">
    <property type="protein sequence ID" value="BAM02081.1"/>
    <property type="molecule type" value="Genomic_DNA"/>
</dbReference>
<dbReference type="InterPro" id="IPR041633">
    <property type="entry name" value="Polbeta"/>
</dbReference>
<dbReference type="CDD" id="cd05403">
    <property type="entry name" value="NT_KNTase_like"/>
    <property type="match status" value="1"/>
</dbReference>